<evidence type="ECO:0000259" key="1">
    <source>
        <dbReference type="Pfam" id="PF01968"/>
    </source>
</evidence>
<sequence>MAQSSPRYRLGIDVGGTFTDMLLLDETTGDLKSAKIPSTRPPEDAILAGIERFRDHDGVDPSTIGYFSHGTTLAVNTLLERNGAEVGLITTRGFRDILELRRLRLPKANDLLVPRPVPLVPRRHVAEVGGRLDAEGHETAPLDREEIVAAARDLAAAGVGTIAVAFLHAYRDDRHERQAKAWIAEALPDLYVCTSAETWPQQREYERTLISVINAYIGGRMLNYFATLARRAAELGIAARLFSTKSNGGIMSVEAAASRPVDTLLSGPASGVIGAAFVGRQIGDDRIVTLDMGGTSVDMAVIDGEVPYSNENTVGDFPVVLPAVDVSAIGAGGGSIAWIDQEGILKVGPESAGAVPGPASYGRGGTRATVTDAYVVLGICPPSGLLGGEMPIYPDKAAAAVGAIAERLGVSLREAADAILQVATANIYAGLVPQLARRGAEAADFSLLAYGAAGPTHIFMLAREIDVRRVIVPPAPGLLCALGCLVADLRADFVRSLWESASTLADERLRELYAGLEAEALAWLENEKVEVSDVRVLRSVDVCYEGQSFEVNVLLADGPLDVATVVESFHAQYARIYGYADRKAPARLLEARVQIVGVTKRPELAARPEPARRGAPPPSSRRAVYEQGAAAEAQIFQRADLRPGDSFAGPAIVEQYDTTVYVPAGFTVSVDAWSNLIGERAS</sequence>
<dbReference type="Pfam" id="PF01968">
    <property type="entry name" value="Hydantoinase_A"/>
    <property type="match status" value="1"/>
</dbReference>
<feature type="domain" description="Hydantoinase/oxoprolinase N-terminal" evidence="2">
    <location>
        <begin position="9"/>
        <end position="185"/>
    </location>
</feature>
<evidence type="ECO:0000259" key="2">
    <source>
        <dbReference type="Pfam" id="PF05378"/>
    </source>
</evidence>
<dbReference type="PANTHER" id="PTHR11365:SF23">
    <property type="entry name" value="HYPOTHETICAL 5-OXOPROLINASE (EUROFUNG)-RELATED"/>
    <property type="match status" value="1"/>
</dbReference>
<proteinExistence type="predicted"/>
<feature type="domain" description="Acetophenone carboxylase-like C-terminal" evidence="3">
    <location>
        <begin position="505"/>
        <end position="673"/>
    </location>
</feature>
<protein>
    <submittedName>
        <fullName evidence="4">N-methylhydantoinase A</fullName>
        <ecNumber evidence="4">3.5.2.14</ecNumber>
    </submittedName>
</protein>
<dbReference type="Pfam" id="PF05378">
    <property type="entry name" value="Hydant_A_N"/>
    <property type="match status" value="1"/>
</dbReference>
<dbReference type="SUPFAM" id="SSF53067">
    <property type="entry name" value="Actin-like ATPase domain"/>
    <property type="match status" value="1"/>
</dbReference>
<dbReference type="InterPro" id="IPR043129">
    <property type="entry name" value="ATPase_NBD"/>
</dbReference>
<dbReference type="EC" id="3.5.2.14" evidence="4"/>
<dbReference type="InterPro" id="IPR002821">
    <property type="entry name" value="Hydantoinase_A"/>
</dbReference>
<dbReference type="GO" id="GO:0017168">
    <property type="term" value="F:5-oxoprolinase (ATP-hydrolyzing) activity"/>
    <property type="evidence" value="ECO:0007669"/>
    <property type="project" value="TreeGrafter"/>
</dbReference>
<dbReference type="InterPro" id="IPR045079">
    <property type="entry name" value="Oxoprolinase-like"/>
</dbReference>
<dbReference type="GO" id="GO:0047423">
    <property type="term" value="F:N-methylhydantoinase (ATP-hydrolyzing) activity"/>
    <property type="evidence" value="ECO:0007669"/>
    <property type="project" value="UniProtKB-EC"/>
</dbReference>
<organism evidence="4">
    <name type="scientific">uncultured Pleomorphomonas sp</name>
    <dbReference type="NCBI Taxonomy" id="442121"/>
    <lineage>
        <taxon>Bacteria</taxon>
        <taxon>Pseudomonadati</taxon>
        <taxon>Pseudomonadota</taxon>
        <taxon>Alphaproteobacteria</taxon>
        <taxon>Hyphomicrobiales</taxon>
        <taxon>Pleomorphomonadaceae</taxon>
        <taxon>Pleomorphomonas</taxon>
        <taxon>environmental samples</taxon>
    </lineage>
</organism>
<dbReference type="PANTHER" id="PTHR11365">
    <property type="entry name" value="5-OXOPROLINASE RELATED"/>
    <property type="match status" value="1"/>
</dbReference>
<dbReference type="RefSeq" id="WP_288196580.1">
    <property type="nucleotide sequence ID" value="NZ_LT608334.1"/>
</dbReference>
<gene>
    <name evidence="4" type="ORF">KL86PLE_40195</name>
</gene>
<name>A0A212LFY6_9HYPH</name>
<reference evidence="4" key="1">
    <citation type="submission" date="2016-08" db="EMBL/GenBank/DDBJ databases">
        <authorList>
            <person name="Seilhamer J.J."/>
        </authorList>
    </citation>
    <scope>NUCLEOTIDE SEQUENCE</scope>
    <source>
        <strain evidence="4">86</strain>
    </source>
</reference>
<feature type="domain" description="Hydantoinase A/oxoprolinase" evidence="1">
    <location>
        <begin position="208"/>
        <end position="492"/>
    </location>
</feature>
<dbReference type="AlphaFoldDB" id="A0A212LFY6"/>
<accession>A0A212LFY6</accession>
<dbReference type="EMBL" id="FMJD01000008">
    <property type="protein sequence ID" value="SCM76390.1"/>
    <property type="molecule type" value="Genomic_DNA"/>
</dbReference>
<dbReference type="InterPro" id="IPR008040">
    <property type="entry name" value="Hydant_A_N"/>
</dbReference>
<dbReference type="GO" id="GO:0006749">
    <property type="term" value="P:glutathione metabolic process"/>
    <property type="evidence" value="ECO:0007669"/>
    <property type="project" value="TreeGrafter"/>
</dbReference>
<dbReference type="InterPro" id="IPR049517">
    <property type="entry name" value="ACX-like_C"/>
</dbReference>
<evidence type="ECO:0000259" key="3">
    <source>
        <dbReference type="Pfam" id="PF19278"/>
    </source>
</evidence>
<evidence type="ECO:0000313" key="4">
    <source>
        <dbReference type="EMBL" id="SCM76390.1"/>
    </source>
</evidence>
<keyword evidence="4" id="KW-0378">Hydrolase</keyword>
<dbReference type="GO" id="GO:0005829">
    <property type="term" value="C:cytosol"/>
    <property type="evidence" value="ECO:0007669"/>
    <property type="project" value="TreeGrafter"/>
</dbReference>
<dbReference type="Pfam" id="PF19278">
    <property type="entry name" value="Hydant_A_C"/>
    <property type="match status" value="1"/>
</dbReference>